<gene>
    <name evidence="3" type="ORF">NDU88_006113</name>
</gene>
<accession>A0AAV7WDR4</accession>
<dbReference type="AlphaFoldDB" id="A0AAV7WDR4"/>
<name>A0AAV7WDR4_PLEWA</name>
<dbReference type="InterPro" id="IPR004244">
    <property type="entry name" value="Transposase_22"/>
</dbReference>
<feature type="compositionally biased region" description="Basic and acidic residues" evidence="1">
    <location>
        <begin position="17"/>
        <end position="27"/>
    </location>
</feature>
<reference evidence="3" key="1">
    <citation type="journal article" date="2022" name="bioRxiv">
        <title>Sequencing and chromosome-scale assembly of the giantPleurodeles waltlgenome.</title>
        <authorList>
            <person name="Brown T."/>
            <person name="Elewa A."/>
            <person name="Iarovenko S."/>
            <person name="Subramanian E."/>
            <person name="Araus A.J."/>
            <person name="Petzold A."/>
            <person name="Susuki M."/>
            <person name="Suzuki K.-i.T."/>
            <person name="Hayashi T."/>
            <person name="Toyoda A."/>
            <person name="Oliveira C."/>
            <person name="Osipova E."/>
            <person name="Leigh N.D."/>
            <person name="Simon A."/>
            <person name="Yun M.H."/>
        </authorList>
    </citation>
    <scope>NUCLEOTIDE SEQUENCE</scope>
    <source>
        <strain evidence="3">20211129_DDA</strain>
        <tissue evidence="3">Liver</tissue>
    </source>
</reference>
<evidence type="ECO:0000259" key="2">
    <source>
        <dbReference type="Pfam" id="PF02994"/>
    </source>
</evidence>
<evidence type="ECO:0000256" key="1">
    <source>
        <dbReference type="SAM" id="MobiDB-lite"/>
    </source>
</evidence>
<dbReference type="Proteomes" id="UP001066276">
    <property type="component" value="Chromosome 1_2"/>
</dbReference>
<organism evidence="3 4">
    <name type="scientific">Pleurodeles waltl</name>
    <name type="common">Iberian ribbed newt</name>
    <dbReference type="NCBI Taxonomy" id="8319"/>
    <lineage>
        <taxon>Eukaryota</taxon>
        <taxon>Metazoa</taxon>
        <taxon>Chordata</taxon>
        <taxon>Craniata</taxon>
        <taxon>Vertebrata</taxon>
        <taxon>Euteleostomi</taxon>
        <taxon>Amphibia</taxon>
        <taxon>Batrachia</taxon>
        <taxon>Caudata</taxon>
        <taxon>Salamandroidea</taxon>
        <taxon>Salamandridae</taxon>
        <taxon>Pleurodelinae</taxon>
        <taxon>Pleurodeles</taxon>
    </lineage>
</organism>
<feature type="compositionally biased region" description="Polar residues" evidence="1">
    <location>
        <begin position="1"/>
        <end position="12"/>
    </location>
</feature>
<proteinExistence type="predicted"/>
<dbReference type="InterPro" id="IPR043636">
    <property type="entry name" value="L1_RRM_dom"/>
</dbReference>
<keyword evidence="4" id="KW-1185">Reference proteome</keyword>
<evidence type="ECO:0000313" key="4">
    <source>
        <dbReference type="Proteomes" id="UP001066276"/>
    </source>
</evidence>
<feature type="compositionally biased region" description="Polar residues" evidence="1">
    <location>
        <begin position="30"/>
        <end position="45"/>
    </location>
</feature>
<dbReference type="Pfam" id="PF02994">
    <property type="entry name" value="Transposase_22"/>
    <property type="match status" value="1"/>
</dbReference>
<protein>
    <recommendedName>
        <fullName evidence="2">L1 transposable element RRM domain-containing protein</fullName>
    </recommendedName>
</protein>
<comment type="caution">
    <text evidence="3">The sequence shown here is derived from an EMBL/GenBank/DDBJ whole genome shotgun (WGS) entry which is preliminary data.</text>
</comment>
<evidence type="ECO:0000313" key="3">
    <source>
        <dbReference type="EMBL" id="KAJ1210751.1"/>
    </source>
</evidence>
<feature type="domain" description="L1 transposable element RRM" evidence="2">
    <location>
        <begin position="158"/>
        <end position="217"/>
    </location>
</feature>
<feature type="region of interest" description="Disordered" evidence="1">
    <location>
        <begin position="1"/>
        <end position="45"/>
    </location>
</feature>
<dbReference type="Gene3D" id="3.30.70.1820">
    <property type="entry name" value="L1 transposable element, RRM domain"/>
    <property type="match status" value="1"/>
</dbReference>
<dbReference type="EMBL" id="JANPWB010000002">
    <property type="protein sequence ID" value="KAJ1210751.1"/>
    <property type="molecule type" value="Genomic_DNA"/>
</dbReference>
<dbReference type="PANTHER" id="PTHR11505">
    <property type="entry name" value="L1 TRANSPOSABLE ELEMENT-RELATED"/>
    <property type="match status" value="1"/>
</dbReference>
<sequence length="288" mass="32598">MNSFQRGAISQEQDLEECQRQGRDGDLQQKAVSTPSVQTLSEGPLTQSIEGMIQDLAIEVRSSFETSNSNQKEIRGLCEALGHKFDDLAIRTAALETEVSELKKATENNTEGFLKLELMKNNMRRNNLRFPKVPEGLEGGDLKSLVVRLIKPGVQIEDEEENLARDIQRVHRNPFRKPPNRVKPRKILVNFHTYAIKERILVAALNKKSLTAEGVNFEIRSDLSSVMLNKQWELGKIIDVLKRLGATAQLKFPASLRVMANNKMCMFSDVRDVDDLIKSMDKDYQMAA</sequence>